<dbReference type="GO" id="GO:0003735">
    <property type="term" value="F:structural constituent of ribosome"/>
    <property type="evidence" value="ECO:0007669"/>
    <property type="project" value="TreeGrafter"/>
</dbReference>
<sequence length="321" mass="37994">MQQPWGGKDDKNISQVDTEQIGTIFELAYFFILCRDNPIEKLEAMGKEGKKKQLEKKAGKDKRKHIKYRRILKVKYKEEKKVLLGNQTNEQDVKVSTKIFLKWFKCDHLRGLTVCREISKRRQKLNTPYRRNEHKLKVRNQEMKFENLKNLLKEENFDEKKQCVFAMRNNVDCFCPEQKKIIKALRLGKKFSAVLLVNSVQNMKNLFLVSPFVYYGYMNKYNCYNLIEKKLFLRYKKEIKRCNSNKIIENLFGKDGVHSLSSLCEHIFECKHNADIIMEKHIVPFDFSFLQCGFTIDFLELDCDLVGFAKDGVNEVLEKIV</sequence>
<dbReference type="GO" id="GO:0000463">
    <property type="term" value="P:maturation of LSU-rRNA from tricistronic rRNA transcript (SSU-rRNA, 5.8S rRNA, LSU-rRNA)"/>
    <property type="evidence" value="ECO:0007669"/>
    <property type="project" value="TreeGrafter"/>
</dbReference>
<dbReference type="EMBL" id="FLQV01000495">
    <property type="protein sequence ID" value="SBS93880.1"/>
    <property type="molecule type" value="Genomic_DNA"/>
</dbReference>
<dbReference type="Proteomes" id="UP000078546">
    <property type="component" value="Unassembled WGS sequence"/>
</dbReference>
<dbReference type="GO" id="GO:0022625">
    <property type="term" value="C:cytosolic large ribosomal subunit"/>
    <property type="evidence" value="ECO:0007669"/>
    <property type="project" value="TreeGrafter"/>
</dbReference>
<keyword evidence="1" id="KW-0689">Ribosomal protein</keyword>
<dbReference type="Gene3D" id="3.30.1390.20">
    <property type="entry name" value="Ribosomal protein L30, ferredoxin-like fold domain"/>
    <property type="match status" value="1"/>
</dbReference>
<dbReference type="PANTHER" id="PTHR11524">
    <property type="entry name" value="60S RIBOSOMAL PROTEIN L7"/>
    <property type="match status" value="1"/>
</dbReference>
<dbReference type="SUPFAM" id="SSF55129">
    <property type="entry name" value="Ribosomal protein L30p/L7e"/>
    <property type="match status" value="1"/>
</dbReference>
<dbReference type="AlphaFoldDB" id="A0A1A8WRD7"/>
<evidence type="ECO:0000313" key="2">
    <source>
        <dbReference type="Proteomes" id="UP000078546"/>
    </source>
</evidence>
<organism evidence="1 2">
    <name type="scientific">Plasmodium ovale curtisi</name>
    <dbReference type="NCBI Taxonomy" id="864141"/>
    <lineage>
        <taxon>Eukaryota</taxon>
        <taxon>Sar</taxon>
        <taxon>Alveolata</taxon>
        <taxon>Apicomplexa</taxon>
        <taxon>Aconoidasida</taxon>
        <taxon>Haemosporida</taxon>
        <taxon>Plasmodiidae</taxon>
        <taxon>Plasmodium</taxon>
        <taxon>Plasmodium (Plasmodium)</taxon>
    </lineage>
</organism>
<gene>
    <name evidence="1" type="ORF">POVCU1_026880</name>
</gene>
<protein>
    <submittedName>
        <fullName evidence="1">60S ribosomal protein L7-2, putative</fullName>
    </submittedName>
</protein>
<evidence type="ECO:0000313" key="1">
    <source>
        <dbReference type="EMBL" id="SBS93880.1"/>
    </source>
</evidence>
<dbReference type="GO" id="GO:0003723">
    <property type="term" value="F:RNA binding"/>
    <property type="evidence" value="ECO:0007669"/>
    <property type="project" value="TreeGrafter"/>
</dbReference>
<dbReference type="InterPro" id="IPR036919">
    <property type="entry name" value="Ribo_uL30_ferredoxin-like_sf"/>
</dbReference>
<dbReference type="PANTHER" id="PTHR11524:SF16">
    <property type="entry name" value="LARGE RIBOSOMAL SUBUNIT PROTEIN UL30"/>
    <property type="match status" value="1"/>
</dbReference>
<accession>A0A1A8WRD7</accession>
<dbReference type="PROSITE" id="PS00634">
    <property type="entry name" value="RIBOSOMAL_L30"/>
    <property type="match status" value="1"/>
</dbReference>
<name>A0A1A8WRD7_PLAOA</name>
<dbReference type="InterPro" id="IPR039699">
    <property type="entry name" value="Ribosomal_uL30"/>
</dbReference>
<reference evidence="2" key="1">
    <citation type="submission" date="2016-05" db="EMBL/GenBank/DDBJ databases">
        <authorList>
            <person name="Naeem Raeece"/>
        </authorList>
    </citation>
    <scope>NUCLEOTIDE SEQUENCE [LARGE SCALE GENOMIC DNA]</scope>
</reference>
<dbReference type="InterPro" id="IPR018038">
    <property type="entry name" value="Ribosomal_uL30_CS"/>
</dbReference>
<keyword evidence="1" id="KW-0687">Ribonucleoprotein</keyword>
<proteinExistence type="predicted"/>